<dbReference type="EMBL" id="JASAVS010000017">
    <property type="protein sequence ID" value="MDP8085843.1"/>
    <property type="molecule type" value="Genomic_DNA"/>
</dbReference>
<sequence>MKRILISQTGDTESLAVVEENGSSEVIRTQRTGLFDVNNNVELETVEVTQQNFEQIQSEVAELRRAGFDVDDTGLQEFLKELQTENIPNNQDEEFFNQLLEKSTQTTFEKLLERLDDDVEEILVDNELLYQSTVLFLSQNAPNYCSLVTLYQNDEDLFKKYIPMHSFIEHNCIEEPLSAPHLSQNSVDSESYIKKPKKVNAKPIKTSNQSLVQEGSKQTPLKLVVLVVIIAVLLFVLGIFS</sequence>
<evidence type="ECO:0000256" key="3">
    <source>
        <dbReference type="SAM" id="Phobius"/>
    </source>
</evidence>
<feature type="transmembrane region" description="Helical" evidence="3">
    <location>
        <begin position="223"/>
        <end position="240"/>
    </location>
</feature>
<dbReference type="RefSeq" id="WP_090922271.1">
    <property type="nucleotide sequence ID" value="NZ_CP016180.1"/>
</dbReference>
<evidence type="ECO:0000313" key="6">
    <source>
        <dbReference type="EMBL" id="SEM41022.1"/>
    </source>
</evidence>
<name>A0A1H7Y4E2_9PAST</name>
<accession>A0A1H7Y4E2</accession>
<dbReference type="GeneID" id="83544234"/>
<reference evidence="7" key="1">
    <citation type="submission" date="2016-10" db="EMBL/GenBank/DDBJ databases">
        <authorList>
            <person name="Varghese N."/>
            <person name="Submissions S."/>
        </authorList>
    </citation>
    <scope>NUCLEOTIDE SEQUENCE [LARGE SCALE GENOMIC DNA]</scope>
    <source>
        <strain evidence="7">DSM 24204</strain>
    </source>
</reference>
<keyword evidence="3" id="KW-0472">Membrane</keyword>
<feature type="domain" description="RNA-binding protein AU-1/Ribonuclease E/G" evidence="4">
    <location>
        <begin position="63"/>
        <end position="161"/>
    </location>
</feature>
<reference evidence="5 8" key="3">
    <citation type="journal article" date="2023" name="Front. Microbiol.">
        <title>Phylogeography and host specificity of Pasteurellaceae pathogenic to sea-farmed fish in the north-east Atlantic.</title>
        <authorList>
            <person name="Gulla S."/>
            <person name="Colquhoun D.J."/>
            <person name="Olsen A.B."/>
            <person name="Spilsberg B."/>
            <person name="Lagesen K."/>
            <person name="Aakesson C.P."/>
            <person name="Strom S."/>
            <person name="Manji F."/>
            <person name="Birkbeck T.H."/>
            <person name="Nilsen H.K."/>
        </authorList>
    </citation>
    <scope>NUCLEOTIDE SEQUENCE [LARGE SCALE GENOMIC DNA]</scope>
    <source>
        <strain evidence="5 8">VIO11850</strain>
    </source>
</reference>
<dbReference type="InterPro" id="IPR019307">
    <property type="entry name" value="RNA-bd_AU-1/RNase_E/G"/>
</dbReference>
<proteinExistence type="predicted"/>
<keyword evidence="1" id="KW-0378">Hydrolase</keyword>
<dbReference type="Proteomes" id="UP000198883">
    <property type="component" value="Unassembled WGS sequence"/>
</dbReference>
<reference evidence="6" key="2">
    <citation type="submission" date="2016-10" db="EMBL/GenBank/DDBJ databases">
        <authorList>
            <person name="de Groot N.N."/>
        </authorList>
    </citation>
    <scope>NUCLEOTIDE SEQUENCE [LARGE SCALE GENOMIC DNA]</scope>
    <source>
        <strain evidence="6">DSM 24204</strain>
    </source>
</reference>
<keyword evidence="3" id="KW-1133">Transmembrane helix</keyword>
<evidence type="ECO:0000313" key="7">
    <source>
        <dbReference type="Proteomes" id="UP000198883"/>
    </source>
</evidence>
<keyword evidence="2" id="KW-0694">RNA-binding</keyword>
<dbReference type="AlphaFoldDB" id="A0A1H7Y4E2"/>
<keyword evidence="3" id="KW-0812">Transmembrane</keyword>
<dbReference type="Proteomes" id="UP001224812">
    <property type="component" value="Unassembled WGS sequence"/>
</dbReference>
<dbReference type="GO" id="GO:0016787">
    <property type="term" value="F:hydrolase activity"/>
    <property type="evidence" value="ECO:0007669"/>
    <property type="project" value="UniProtKB-KW"/>
</dbReference>
<dbReference type="GO" id="GO:0003723">
    <property type="term" value="F:RNA binding"/>
    <property type="evidence" value="ECO:0007669"/>
    <property type="project" value="UniProtKB-KW"/>
</dbReference>
<dbReference type="STRING" id="97481.SAMN05444853_11633"/>
<evidence type="ECO:0000313" key="8">
    <source>
        <dbReference type="Proteomes" id="UP001224812"/>
    </source>
</evidence>
<keyword evidence="8" id="KW-1185">Reference proteome</keyword>
<organism evidence="6 7">
    <name type="scientific">Phocoenobacter skyensis</name>
    <dbReference type="NCBI Taxonomy" id="97481"/>
    <lineage>
        <taxon>Bacteria</taxon>
        <taxon>Pseudomonadati</taxon>
        <taxon>Pseudomonadota</taxon>
        <taxon>Gammaproteobacteria</taxon>
        <taxon>Pasteurellales</taxon>
        <taxon>Pasteurellaceae</taxon>
        <taxon>Phocoenobacter</taxon>
    </lineage>
</organism>
<evidence type="ECO:0000259" key="4">
    <source>
        <dbReference type="Pfam" id="PF10150"/>
    </source>
</evidence>
<evidence type="ECO:0000313" key="5">
    <source>
        <dbReference type="EMBL" id="MDP8085843.1"/>
    </source>
</evidence>
<gene>
    <name evidence="5" type="ORF">QJT92_07915</name>
    <name evidence="6" type="ORF">SAMN05444853_11633</name>
</gene>
<evidence type="ECO:0000256" key="2">
    <source>
        <dbReference type="ARBA" id="ARBA00022884"/>
    </source>
</evidence>
<evidence type="ECO:0000256" key="1">
    <source>
        <dbReference type="ARBA" id="ARBA00022801"/>
    </source>
</evidence>
<protein>
    <submittedName>
        <fullName evidence="5 6">Ribonuclease E/G</fullName>
    </submittedName>
</protein>
<dbReference type="Pfam" id="PF10150">
    <property type="entry name" value="RNase_E_G"/>
    <property type="match status" value="1"/>
</dbReference>
<dbReference type="EMBL" id="FOBN01000016">
    <property type="protein sequence ID" value="SEM41022.1"/>
    <property type="molecule type" value="Genomic_DNA"/>
</dbReference>